<evidence type="ECO:0000256" key="5">
    <source>
        <dbReference type="RuleBase" id="RU367022"/>
    </source>
</evidence>
<keyword evidence="4 5" id="KW-0472">Membrane</keyword>
<evidence type="ECO:0000256" key="4">
    <source>
        <dbReference type="ARBA" id="ARBA00023136"/>
    </source>
</evidence>
<dbReference type="AlphaFoldDB" id="A0A427Y2Z0"/>
<feature type="transmembrane region" description="Helical" evidence="5">
    <location>
        <begin position="75"/>
        <end position="98"/>
    </location>
</feature>
<sequence>MDMSSGSLSNYTLMTMGPFTTEVGTSILWFDNWIPTTAPATFGACIGLFFLGAFSRFLEAFRIACSPPTPRDRDFRFGTECVCAVLFMFASGVNYFLMLAVMQFNVWLFIAILFGLGVGELGFGRYCRTAGASLLRRGLEEASMEAREDGFQGWAYSGAAEQKAEYNEALSLSKRRENRLASRAYTSPLRAAFHALRGSPASSTILPAVNIFGPPQPTGGYLPRSSLAMELSLGGRGGRDAWETDAHVDMLAEEGTGGSARDPDFVSAVCPEDDGCQSHPAVSMPSPTSRHPPSWAGSGSHHAIPALPASHRPLGGA</sequence>
<keyword evidence="5" id="KW-0406">Ion transport</keyword>
<evidence type="ECO:0000313" key="7">
    <source>
        <dbReference type="EMBL" id="RSH85447.1"/>
    </source>
</evidence>
<organism evidence="7 8">
    <name type="scientific">Saitozyma podzolica</name>
    <dbReference type="NCBI Taxonomy" id="1890683"/>
    <lineage>
        <taxon>Eukaryota</taxon>
        <taxon>Fungi</taxon>
        <taxon>Dikarya</taxon>
        <taxon>Basidiomycota</taxon>
        <taxon>Agaricomycotina</taxon>
        <taxon>Tremellomycetes</taxon>
        <taxon>Tremellales</taxon>
        <taxon>Trimorphomycetaceae</taxon>
        <taxon>Saitozyma</taxon>
    </lineage>
</organism>
<dbReference type="OrthoDB" id="73901at2759"/>
<comment type="similarity">
    <text evidence="5">Belongs to the copper transporter (Ctr) (TC 1.A.56) family. SLC31A subfamily.</text>
</comment>
<dbReference type="PANTHER" id="PTHR12483">
    <property type="entry name" value="SOLUTE CARRIER FAMILY 31 COPPER TRANSPORTERS"/>
    <property type="match status" value="1"/>
</dbReference>
<dbReference type="STRING" id="1890683.A0A427Y2Z0"/>
<keyword evidence="5" id="KW-0813">Transport</keyword>
<dbReference type="InterPro" id="IPR007274">
    <property type="entry name" value="Cop_transporter"/>
</dbReference>
<evidence type="ECO:0000313" key="8">
    <source>
        <dbReference type="Proteomes" id="UP000279259"/>
    </source>
</evidence>
<dbReference type="Proteomes" id="UP000279259">
    <property type="component" value="Unassembled WGS sequence"/>
</dbReference>
<evidence type="ECO:0000256" key="1">
    <source>
        <dbReference type="ARBA" id="ARBA00004141"/>
    </source>
</evidence>
<dbReference type="GO" id="GO:0005886">
    <property type="term" value="C:plasma membrane"/>
    <property type="evidence" value="ECO:0007669"/>
    <property type="project" value="TreeGrafter"/>
</dbReference>
<dbReference type="PANTHER" id="PTHR12483:SF27">
    <property type="entry name" value="COPPER TRANSPORT PROTEIN CTR1"/>
    <property type="match status" value="1"/>
</dbReference>
<gene>
    <name evidence="7" type="ORF">EHS25_004843</name>
</gene>
<feature type="region of interest" description="Disordered" evidence="6">
    <location>
        <begin position="274"/>
        <end position="317"/>
    </location>
</feature>
<name>A0A427Y2Z0_9TREE</name>
<proteinExistence type="inferred from homology"/>
<protein>
    <recommendedName>
        <fullName evidence="5">Copper transport protein</fullName>
    </recommendedName>
</protein>
<dbReference type="Pfam" id="PF04145">
    <property type="entry name" value="Ctr"/>
    <property type="match status" value="2"/>
</dbReference>
<comment type="caution">
    <text evidence="7">The sequence shown here is derived from an EMBL/GenBank/DDBJ whole genome shotgun (WGS) entry which is preliminary data.</text>
</comment>
<keyword evidence="3 5" id="KW-1133">Transmembrane helix</keyword>
<comment type="subcellular location">
    <subcellularLocation>
        <location evidence="1 5">Membrane</location>
        <topology evidence="1 5">Multi-pass membrane protein</topology>
    </subcellularLocation>
</comment>
<keyword evidence="8" id="KW-1185">Reference proteome</keyword>
<keyword evidence="2 5" id="KW-0812">Transmembrane</keyword>
<keyword evidence="5" id="KW-0186">Copper</keyword>
<evidence type="ECO:0000256" key="6">
    <source>
        <dbReference type="SAM" id="MobiDB-lite"/>
    </source>
</evidence>
<dbReference type="EMBL" id="RSCD01000020">
    <property type="protein sequence ID" value="RSH85447.1"/>
    <property type="molecule type" value="Genomic_DNA"/>
</dbReference>
<evidence type="ECO:0000256" key="3">
    <source>
        <dbReference type="ARBA" id="ARBA00022989"/>
    </source>
</evidence>
<feature type="transmembrane region" description="Helical" evidence="5">
    <location>
        <begin position="104"/>
        <end position="127"/>
    </location>
</feature>
<reference evidence="7 8" key="1">
    <citation type="submission" date="2018-11" db="EMBL/GenBank/DDBJ databases">
        <title>Genome sequence of Saitozyma podzolica DSM 27192.</title>
        <authorList>
            <person name="Aliyu H."/>
            <person name="Gorte O."/>
            <person name="Ochsenreither K."/>
        </authorList>
    </citation>
    <scope>NUCLEOTIDE SEQUENCE [LARGE SCALE GENOMIC DNA]</scope>
    <source>
        <strain evidence="7 8">DSM 27192</strain>
    </source>
</reference>
<accession>A0A427Y2Z0</accession>
<dbReference type="GO" id="GO:0005375">
    <property type="term" value="F:copper ion transmembrane transporter activity"/>
    <property type="evidence" value="ECO:0007669"/>
    <property type="project" value="UniProtKB-UniRule"/>
</dbReference>
<evidence type="ECO:0000256" key="2">
    <source>
        <dbReference type="ARBA" id="ARBA00022692"/>
    </source>
</evidence>
<feature type="transmembrane region" description="Helical" evidence="5">
    <location>
        <begin position="33"/>
        <end position="54"/>
    </location>
</feature>
<keyword evidence="5" id="KW-0187">Copper transport</keyword>